<evidence type="ECO:0000256" key="4">
    <source>
        <dbReference type="ARBA" id="ARBA00022833"/>
    </source>
</evidence>
<organism evidence="8 10">
    <name type="scientific">Paramecium sonneborni</name>
    <dbReference type="NCBI Taxonomy" id="65129"/>
    <lineage>
        <taxon>Eukaryota</taxon>
        <taxon>Sar</taxon>
        <taxon>Alveolata</taxon>
        <taxon>Ciliophora</taxon>
        <taxon>Intramacronucleata</taxon>
        <taxon>Oligohymenophorea</taxon>
        <taxon>Peniculida</taxon>
        <taxon>Parameciidae</taxon>
        <taxon>Paramecium</taxon>
    </lineage>
</organism>
<keyword evidence="5 6" id="KW-0472">Membrane</keyword>
<comment type="subcellular location">
    <subcellularLocation>
        <location evidence="1">Membrane</location>
        <topology evidence="1">Peripheral membrane protein</topology>
    </subcellularLocation>
</comment>
<dbReference type="GO" id="GO:0016020">
    <property type="term" value="C:membrane"/>
    <property type="evidence" value="ECO:0007669"/>
    <property type="project" value="UniProtKB-SubCell"/>
</dbReference>
<accession>A0A8S1NGM9</accession>
<reference evidence="8" key="1">
    <citation type="submission" date="2021-01" db="EMBL/GenBank/DDBJ databases">
        <authorList>
            <consortium name="Genoscope - CEA"/>
            <person name="William W."/>
        </authorList>
    </citation>
    <scope>NUCLEOTIDE SEQUENCE</scope>
</reference>
<evidence type="ECO:0000313" key="9">
    <source>
        <dbReference type="EMBL" id="CAD8091214.1"/>
    </source>
</evidence>
<feature type="domain" description="LITAF" evidence="7">
    <location>
        <begin position="79"/>
        <end position="165"/>
    </location>
</feature>
<dbReference type="PROSITE" id="PS51837">
    <property type="entry name" value="LITAF"/>
    <property type="match status" value="1"/>
</dbReference>
<proteinExistence type="inferred from homology"/>
<evidence type="ECO:0000256" key="6">
    <source>
        <dbReference type="SAM" id="Phobius"/>
    </source>
</evidence>
<evidence type="ECO:0000256" key="3">
    <source>
        <dbReference type="ARBA" id="ARBA00022723"/>
    </source>
</evidence>
<evidence type="ECO:0000256" key="2">
    <source>
        <dbReference type="ARBA" id="ARBA00005975"/>
    </source>
</evidence>
<comment type="similarity">
    <text evidence="2">Belongs to the CDIP1/LITAF family.</text>
</comment>
<keyword evidence="3" id="KW-0479">Metal-binding</keyword>
<protein>
    <recommendedName>
        <fullName evidence="7">LITAF domain-containing protein</fullName>
    </recommendedName>
</protein>
<dbReference type="EMBL" id="CAJJDN010000057">
    <property type="protein sequence ID" value="CAD8091214.1"/>
    <property type="molecule type" value="Genomic_DNA"/>
</dbReference>
<keyword evidence="4" id="KW-0862">Zinc</keyword>
<dbReference type="PANTHER" id="PTHR23292">
    <property type="entry name" value="LIPOPOLYSACCHARIDE-INDUCED TUMOR NECROSIS FACTOR-ALPHA FACTOR"/>
    <property type="match status" value="1"/>
</dbReference>
<dbReference type="InterPro" id="IPR006629">
    <property type="entry name" value="LITAF"/>
</dbReference>
<dbReference type="SMART" id="SM00714">
    <property type="entry name" value="LITAF"/>
    <property type="match status" value="1"/>
</dbReference>
<evidence type="ECO:0000313" key="8">
    <source>
        <dbReference type="EMBL" id="CAD8091212.1"/>
    </source>
</evidence>
<gene>
    <name evidence="8" type="ORF">PSON_ATCC_30995.1.T0570138</name>
    <name evidence="9" type="ORF">PSON_ATCC_30995.1.T0570139</name>
</gene>
<feature type="transmembrane region" description="Helical" evidence="6">
    <location>
        <begin position="122"/>
        <end position="143"/>
    </location>
</feature>
<keyword evidence="6" id="KW-1133">Transmembrane helix</keyword>
<dbReference type="PANTHER" id="PTHR23292:SF6">
    <property type="entry name" value="FI16602P1-RELATED"/>
    <property type="match status" value="1"/>
</dbReference>
<feature type="transmembrane region" description="Helical" evidence="6">
    <location>
        <begin position="164"/>
        <end position="183"/>
    </location>
</feature>
<dbReference type="InterPro" id="IPR037519">
    <property type="entry name" value="LITAF_fam"/>
</dbReference>
<dbReference type="AlphaFoldDB" id="A0A8S1NGM9"/>
<evidence type="ECO:0000256" key="1">
    <source>
        <dbReference type="ARBA" id="ARBA00004170"/>
    </source>
</evidence>
<evidence type="ECO:0000313" key="10">
    <source>
        <dbReference type="Proteomes" id="UP000692954"/>
    </source>
</evidence>
<dbReference type="GO" id="GO:0008270">
    <property type="term" value="F:zinc ion binding"/>
    <property type="evidence" value="ECO:0007669"/>
    <property type="project" value="TreeGrafter"/>
</dbReference>
<keyword evidence="10" id="KW-1185">Reference proteome</keyword>
<evidence type="ECO:0000256" key="5">
    <source>
        <dbReference type="ARBA" id="ARBA00023136"/>
    </source>
</evidence>
<dbReference type="Pfam" id="PF10601">
    <property type="entry name" value="zf-LITAF-like"/>
    <property type="match status" value="1"/>
</dbReference>
<dbReference type="EMBL" id="CAJJDN010000057">
    <property type="protein sequence ID" value="CAD8091212.1"/>
    <property type="molecule type" value="Genomic_DNA"/>
</dbReference>
<name>A0A8S1NGM9_9CILI</name>
<dbReference type="OrthoDB" id="306546at2759"/>
<comment type="caution">
    <text evidence="8">The sequence shown here is derived from an EMBL/GenBank/DDBJ whole genome shotgun (WGS) entry which is preliminary data.</text>
</comment>
<dbReference type="Proteomes" id="UP000692954">
    <property type="component" value="Unassembled WGS sequence"/>
</dbReference>
<sequence>MYSLYGYKSFSFDLQLLQQMEQNIVCQAYPALDEKQHQKLGQEQKYQKEQNKIPVCYPNQQYILIQQQQPFMNPQQIILQPIIIQQVRRSDANECSYPTDILCPYCQKPVQTMIEHNSGCSTWLACLFLFLFFLPLFFLPFCLEECKDKVHICPNCYKKSWEKEIQNVLLIVISFLFTKLMPIKFNFIMLKDLLPIRIITIINYIKNKNNMELIPVIIDSSISGLIYSIIAITTQSIDCIQLSLNLLKELKQDSFRKKICKMKFFQPFFLFQFY</sequence>
<evidence type="ECO:0000259" key="7">
    <source>
        <dbReference type="PROSITE" id="PS51837"/>
    </source>
</evidence>
<keyword evidence="6" id="KW-0812">Transmembrane</keyword>